<dbReference type="PANTHER" id="PTHR47662">
    <property type="entry name" value="RING-TYPE DOMAIN-CONTAINING PROTEIN"/>
    <property type="match status" value="1"/>
</dbReference>
<dbReference type="PANTHER" id="PTHR47662:SF1">
    <property type="entry name" value="RING-TYPE DOMAIN-CONTAINING PROTEIN"/>
    <property type="match status" value="1"/>
</dbReference>
<keyword evidence="5" id="KW-1185">Reference proteome</keyword>
<evidence type="ECO:0000313" key="5">
    <source>
        <dbReference type="Proteomes" id="UP001162972"/>
    </source>
</evidence>
<accession>A0AAD6K9T4</accession>
<protein>
    <recommendedName>
        <fullName evidence="3">RING-type domain-containing protein</fullName>
    </recommendedName>
</protein>
<dbReference type="SUPFAM" id="SSF57850">
    <property type="entry name" value="RING/U-box"/>
    <property type="match status" value="1"/>
</dbReference>
<dbReference type="InterPro" id="IPR001841">
    <property type="entry name" value="Znf_RING"/>
</dbReference>
<evidence type="ECO:0000259" key="3">
    <source>
        <dbReference type="PROSITE" id="PS50089"/>
    </source>
</evidence>
<dbReference type="InterPro" id="IPR013083">
    <property type="entry name" value="Znf_RING/FYVE/PHD"/>
</dbReference>
<keyword evidence="1" id="KW-0479">Metal-binding</keyword>
<dbReference type="EMBL" id="JAPFFJ010000009">
    <property type="protein sequence ID" value="KAJ6419581.1"/>
    <property type="molecule type" value="Genomic_DNA"/>
</dbReference>
<dbReference type="PROSITE" id="PS50089">
    <property type="entry name" value="ZF_RING_2"/>
    <property type="match status" value="1"/>
</dbReference>
<gene>
    <name evidence="4" type="ORF">OIU84_029649</name>
</gene>
<keyword evidence="1" id="KW-0862">Zinc</keyword>
<evidence type="ECO:0000256" key="2">
    <source>
        <dbReference type="SAM" id="Phobius"/>
    </source>
</evidence>
<keyword evidence="1" id="KW-0863">Zinc-finger</keyword>
<sequence>MASLFQLFSYLYTMAIALFDLLLLKAVLLIRSVLPGNMITHSDKLFRIITTQYFNLVEEKNPTIRYTENLRHRESRECAVCLSEFLEGERMRKLRCKHAFHKNCLDRWLEEYLAATCPLCRTEVLPEELVANYHLLRDHIENGGSYDDAAFLLSVLYGDGLRRLF</sequence>
<dbReference type="CDD" id="cd16454">
    <property type="entry name" value="RING-H2_PA-TM-RING"/>
    <property type="match status" value="1"/>
</dbReference>
<keyword evidence="2" id="KW-0472">Membrane</keyword>
<proteinExistence type="predicted"/>
<feature type="transmembrane region" description="Helical" evidence="2">
    <location>
        <begin position="12"/>
        <end position="34"/>
    </location>
</feature>
<feature type="domain" description="RING-type" evidence="3">
    <location>
        <begin position="78"/>
        <end position="121"/>
    </location>
</feature>
<dbReference type="Proteomes" id="UP001162972">
    <property type="component" value="Chromosome 7"/>
</dbReference>
<dbReference type="Gene3D" id="3.30.40.10">
    <property type="entry name" value="Zinc/RING finger domain, C3HC4 (zinc finger)"/>
    <property type="match status" value="1"/>
</dbReference>
<reference evidence="4 5" key="1">
    <citation type="journal article" date="2023" name="Int. J. Mol. Sci.">
        <title>De Novo Assembly and Annotation of 11 Diverse Shrub Willow (Salix) Genomes Reveals Novel Gene Organization in Sex-Linked Regions.</title>
        <authorList>
            <person name="Hyden B."/>
            <person name="Feng K."/>
            <person name="Yates T.B."/>
            <person name="Jawdy S."/>
            <person name="Cereghino C."/>
            <person name="Smart L.B."/>
            <person name="Muchero W."/>
        </authorList>
    </citation>
    <scope>NUCLEOTIDE SEQUENCE [LARGE SCALE GENOMIC DNA]</scope>
    <source>
        <tissue evidence="4">Shoot tip</tissue>
    </source>
</reference>
<keyword evidence="2" id="KW-1133">Transmembrane helix</keyword>
<dbReference type="AlphaFoldDB" id="A0AAD6K9T4"/>
<name>A0AAD6K9T4_9ROSI</name>
<dbReference type="GO" id="GO:0008270">
    <property type="term" value="F:zinc ion binding"/>
    <property type="evidence" value="ECO:0007669"/>
    <property type="project" value="UniProtKB-KW"/>
</dbReference>
<dbReference type="SMART" id="SM00184">
    <property type="entry name" value="RING"/>
    <property type="match status" value="1"/>
</dbReference>
<keyword evidence="2" id="KW-0812">Transmembrane</keyword>
<evidence type="ECO:0000313" key="4">
    <source>
        <dbReference type="EMBL" id="KAJ6419581.1"/>
    </source>
</evidence>
<evidence type="ECO:0000256" key="1">
    <source>
        <dbReference type="PROSITE-ProRule" id="PRU00175"/>
    </source>
</evidence>
<dbReference type="Pfam" id="PF13639">
    <property type="entry name" value="zf-RING_2"/>
    <property type="match status" value="1"/>
</dbReference>
<organism evidence="4 5">
    <name type="scientific">Salix udensis</name>
    <dbReference type="NCBI Taxonomy" id="889485"/>
    <lineage>
        <taxon>Eukaryota</taxon>
        <taxon>Viridiplantae</taxon>
        <taxon>Streptophyta</taxon>
        <taxon>Embryophyta</taxon>
        <taxon>Tracheophyta</taxon>
        <taxon>Spermatophyta</taxon>
        <taxon>Magnoliopsida</taxon>
        <taxon>eudicotyledons</taxon>
        <taxon>Gunneridae</taxon>
        <taxon>Pentapetalae</taxon>
        <taxon>rosids</taxon>
        <taxon>fabids</taxon>
        <taxon>Malpighiales</taxon>
        <taxon>Salicaceae</taxon>
        <taxon>Saliceae</taxon>
        <taxon>Salix</taxon>
    </lineage>
</organism>
<comment type="caution">
    <text evidence="4">The sequence shown here is derived from an EMBL/GenBank/DDBJ whole genome shotgun (WGS) entry which is preliminary data.</text>
</comment>